<keyword evidence="2 8" id="KW-0812">Transmembrane</keyword>
<dbReference type="Gene3D" id="3.80.10.10">
    <property type="entry name" value="Ribonuclease Inhibitor"/>
    <property type="match status" value="2"/>
</dbReference>
<reference evidence="9 10" key="1">
    <citation type="journal article" date="2019" name="Plant Biotechnol. J.">
        <title>The red bayberry genome and genetic basis of sex determination.</title>
        <authorList>
            <person name="Jia H.M."/>
            <person name="Jia H.J."/>
            <person name="Cai Q.L."/>
            <person name="Wang Y."/>
            <person name="Zhao H.B."/>
            <person name="Yang W.F."/>
            <person name="Wang G.Y."/>
            <person name="Li Y.H."/>
            <person name="Zhan D.L."/>
            <person name="Shen Y.T."/>
            <person name="Niu Q.F."/>
            <person name="Chang L."/>
            <person name="Qiu J."/>
            <person name="Zhao L."/>
            <person name="Xie H.B."/>
            <person name="Fu W.Y."/>
            <person name="Jin J."/>
            <person name="Li X.W."/>
            <person name="Jiao Y."/>
            <person name="Zhou C.C."/>
            <person name="Tu T."/>
            <person name="Chai C.Y."/>
            <person name="Gao J.L."/>
            <person name="Fan L.J."/>
            <person name="van de Weg E."/>
            <person name="Wang J.Y."/>
            <person name="Gao Z.S."/>
        </authorList>
    </citation>
    <scope>NUCLEOTIDE SEQUENCE [LARGE SCALE GENOMIC DNA]</scope>
    <source>
        <tissue evidence="9">Leaves</tissue>
    </source>
</reference>
<comment type="caution">
    <text evidence="9">The sequence shown here is derived from an EMBL/GenBank/DDBJ whole genome shotgun (WGS) entry which is preliminary data.</text>
</comment>
<accession>A0A6A1WNN8</accession>
<evidence type="ECO:0000256" key="2">
    <source>
        <dbReference type="ARBA" id="ARBA00022692"/>
    </source>
</evidence>
<dbReference type="EMBL" id="RXIC02000020">
    <property type="protein sequence ID" value="KAB1224400.1"/>
    <property type="molecule type" value="Genomic_DNA"/>
</dbReference>
<evidence type="ECO:0000256" key="8">
    <source>
        <dbReference type="SAM" id="Phobius"/>
    </source>
</evidence>
<dbReference type="OrthoDB" id="1394818at2759"/>
<proteinExistence type="predicted"/>
<sequence>MSRQPAILVAPVEEHSRVQHCFVNHTGALGSKCQLLFVEGVTCDQRGVIGLDLSNESISGQLDNSSDLSNLRYLQKLNLACNHSNSSQITYQLAKLKNLSYLNLSSTGFAQGITLEISNLTSLVTLDLSWLSTWNLNVAKQTLDVNGNLLDGKLPESLANCTKLEVLDIGDNKVEDAFPCYLKNLSMLHVLVLRSNNFYGPIGCPRLNSTWPMLQILDLASNSFTDSIYKAIATFSKMSYEGNEGLCGFPLTETCKEPRTPSPTFGEAPSGSKSVVNWNFLSVELGFVFGLGIVILPLVIWKRWSRRYYQ</sequence>
<evidence type="ECO:0000313" key="9">
    <source>
        <dbReference type="EMBL" id="KAB1224400.1"/>
    </source>
</evidence>
<evidence type="ECO:0000256" key="1">
    <source>
        <dbReference type="ARBA" id="ARBA00004479"/>
    </source>
</evidence>
<gene>
    <name evidence="9" type="ORF">CJ030_MR2G019391</name>
</gene>
<evidence type="ECO:0000256" key="3">
    <source>
        <dbReference type="ARBA" id="ARBA00022729"/>
    </source>
</evidence>
<keyword evidence="5 8" id="KW-0472">Membrane</keyword>
<dbReference type="Proteomes" id="UP000516437">
    <property type="component" value="Chromosome 2"/>
</dbReference>
<dbReference type="InterPro" id="IPR032675">
    <property type="entry name" value="LRR_dom_sf"/>
</dbReference>
<dbReference type="PANTHER" id="PTHR48061">
    <property type="entry name" value="LEUCINE-RICH REPEAT RECEPTOR PROTEIN KINASE EMS1-LIKE-RELATED"/>
    <property type="match status" value="1"/>
</dbReference>
<name>A0A6A1WNN8_9ROSI</name>
<protein>
    <submittedName>
        <fullName evidence="9">Receptor-like protein 12</fullName>
    </submittedName>
</protein>
<evidence type="ECO:0000256" key="6">
    <source>
        <dbReference type="ARBA" id="ARBA00023170"/>
    </source>
</evidence>
<dbReference type="SUPFAM" id="SSF52058">
    <property type="entry name" value="L domain-like"/>
    <property type="match status" value="1"/>
</dbReference>
<dbReference type="GO" id="GO:0016020">
    <property type="term" value="C:membrane"/>
    <property type="evidence" value="ECO:0007669"/>
    <property type="project" value="UniProtKB-SubCell"/>
</dbReference>
<organism evidence="9 10">
    <name type="scientific">Morella rubra</name>
    <name type="common">Chinese bayberry</name>
    <dbReference type="NCBI Taxonomy" id="262757"/>
    <lineage>
        <taxon>Eukaryota</taxon>
        <taxon>Viridiplantae</taxon>
        <taxon>Streptophyta</taxon>
        <taxon>Embryophyta</taxon>
        <taxon>Tracheophyta</taxon>
        <taxon>Spermatophyta</taxon>
        <taxon>Magnoliopsida</taxon>
        <taxon>eudicotyledons</taxon>
        <taxon>Gunneridae</taxon>
        <taxon>Pentapetalae</taxon>
        <taxon>rosids</taxon>
        <taxon>fabids</taxon>
        <taxon>Fagales</taxon>
        <taxon>Myricaceae</taxon>
        <taxon>Morella</taxon>
    </lineage>
</organism>
<feature type="transmembrane region" description="Helical" evidence="8">
    <location>
        <begin position="278"/>
        <end position="301"/>
    </location>
</feature>
<dbReference type="InterPro" id="IPR001611">
    <property type="entry name" value="Leu-rich_rpt"/>
</dbReference>
<evidence type="ECO:0000256" key="7">
    <source>
        <dbReference type="ARBA" id="ARBA00023180"/>
    </source>
</evidence>
<evidence type="ECO:0000256" key="5">
    <source>
        <dbReference type="ARBA" id="ARBA00023136"/>
    </source>
</evidence>
<dbReference type="Pfam" id="PF13516">
    <property type="entry name" value="LRR_6"/>
    <property type="match status" value="2"/>
</dbReference>
<keyword evidence="7" id="KW-0325">Glycoprotein</keyword>
<keyword evidence="10" id="KW-1185">Reference proteome</keyword>
<evidence type="ECO:0000256" key="4">
    <source>
        <dbReference type="ARBA" id="ARBA00022989"/>
    </source>
</evidence>
<dbReference type="AlphaFoldDB" id="A0A6A1WNN8"/>
<evidence type="ECO:0000313" key="10">
    <source>
        <dbReference type="Proteomes" id="UP000516437"/>
    </source>
</evidence>
<dbReference type="PANTHER" id="PTHR48061:SF2">
    <property type="entry name" value="RECEPTOR LIKE PROTEIN 30-LIKE"/>
    <property type="match status" value="1"/>
</dbReference>
<dbReference type="InterPro" id="IPR046956">
    <property type="entry name" value="RLP23-like"/>
</dbReference>
<comment type="subcellular location">
    <subcellularLocation>
        <location evidence="1">Membrane</location>
        <topology evidence="1">Single-pass type I membrane protein</topology>
    </subcellularLocation>
</comment>
<keyword evidence="6 9" id="KW-0675">Receptor</keyword>
<keyword evidence="4 8" id="KW-1133">Transmembrane helix</keyword>
<keyword evidence="3" id="KW-0732">Signal</keyword>